<sequence>MAVKISPLTPAIGAIIEGISLSDPLPDAQLKAIRDALLEHQVVFFTNQSITPQQQHAFAKRFGDLHIHPIHANLGPELEEVMVLDSDGDHPPDNDKWHTDVSFIKTPPLGTILAAKELPPNGGDTLWSSGIAAFEALSKPMQAFLLELKAEHNFLKSFSKPRYHYEVKGNPKAMWEEAVRKNPPVVHPVVRTHPETQRKALFVNKGHTTRIVNLSKAESDAVLEFLFAHAVRPEFTMRWQWQVGDVGFWDNRVTQHYGVADYLPHRRLMHRVTILGDKPY</sequence>
<dbReference type="EMBL" id="CM055102">
    <property type="protein sequence ID" value="KAJ7537312.1"/>
    <property type="molecule type" value="Genomic_DNA"/>
</dbReference>
<evidence type="ECO:0000313" key="2">
    <source>
        <dbReference type="Proteomes" id="UP001162992"/>
    </source>
</evidence>
<gene>
    <name evidence="1" type="ORF">O6H91_11G000700</name>
</gene>
<evidence type="ECO:0000313" key="1">
    <source>
        <dbReference type="EMBL" id="KAJ7537312.1"/>
    </source>
</evidence>
<name>A0ACC2C5N2_DIPCM</name>
<accession>A0ACC2C5N2</accession>
<dbReference type="Proteomes" id="UP001162992">
    <property type="component" value="Chromosome 11"/>
</dbReference>
<organism evidence="1 2">
    <name type="scientific">Diphasiastrum complanatum</name>
    <name type="common">Issler's clubmoss</name>
    <name type="synonym">Lycopodium complanatum</name>
    <dbReference type="NCBI Taxonomy" id="34168"/>
    <lineage>
        <taxon>Eukaryota</taxon>
        <taxon>Viridiplantae</taxon>
        <taxon>Streptophyta</taxon>
        <taxon>Embryophyta</taxon>
        <taxon>Tracheophyta</taxon>
        <taxon>Lycopodiopsida</taxon>
        <taxon>Lycopodiales</taxon>
        <taxon>Lycopodiaceae</taxon>
        <taxon>Lycopodioideae</taxon>
        <taxon>Diphasiastrum</taxon>
    </lineage>
</organism>
<reference evidence="2" key="1">
    <citation type="journal article" date="2024" name="Proc. Natl. Acad. Sci. U.S.A.">
        <title>Extraordinary preservation of gene collinearity over three hundred million years revealed in homosporous lycophytes.</title>
        <authorList>
            <person name="Li C."/>
            <person name="Wickell D."/>
            <person name="Kuo L.Y."/>
            <person name="Chen X."/>
            <person name="Nie B."/>
            <person name="Liao X."/>
            <person name="Peng D."/>
            <person name="Ji J."/>
            <person name="Jenkins J."/>
            <person name="Williams M."/>
            <person name="Shu S."/>
            <person name="Plott C."/>
            <person name="Barry K."/>
            <person name="Rajasekar S."/>
            <person name="Grimwood J."/>
            <person name="Han X."/>
            <person name="Sun S."/>
            <person name="Hou Z."/>
            <person name="He W."/>
            <person name="Dai G."/>
            <person name="Sun C."/>
            <person name="Schmutz J."/>
            <person name="Leebens-Mack J.H."/>
            <person name="Li F.W."/>
            <person name="Wang L."/>
        </authorList>
    </citation>
    <scope>NUCLEOTIDE SEQUENCE [LARGE SCALE GENOMIC DNA]</scope>
    <source>
        <strain evidence="2">cv. PW_Plant_1</strain>
    </source>
</reference>
<keyword evidence="2" id="KW-1185">Reference proteome</keyword>
<protein>
    <submittedName>
        <fullName evidence="1">Uncharacterized protein</fullName>
    </submittedName>
</protein>
<comment type="caution">
    <text evidence="1">The sequence shown here is derived from an EMBL/GenBank/DDBJ whole genome shotgun (WGS) entry which is preliminary data.</text>
</comment>
<proteinExistence type="predicted"/>